<dbReference type="PANTHER" id="PTHR31528:SF1">
    <property type="entry name" value="4-AMINO-5-HYDROXYMETHYL-2-METHYLPYRIMIDINE PHOSPHATE SYNTHASE THI11-RELATED"/>
    <property type="match status" value="1"/>
</dbReference>
<dbReference type="PANTHER" id="PTHR31528">
    <property type="entry name" value="4-AMINO-5-HYDROXYMETHYL-2-METHYLPYRIMIDINE PHOSPHATE SYNTHASE THI11-RELATED"/>
    <property type="match status" value="1"/>
</dbReference>
<keyword evidence="9" id="KW-0408">Iron</keyword>
<dbReference type="OrthoDB" id="9815602at2"/>
<dbReference type="Proteomes" id="UP000078287">
    <property type="component" value="Unassembled WGS sequence"/>
</dbReference>
<evidence type="ECO:0000256" key="11">
    <source>
        <dbReference type="ARBA" id="ARBA00048179"/>
    </source>
</evidence>
<keyword evidence="6" id="KW-0479">Metal-binding</keyword>
<evidence type="ECO:0000256" key="8">
    <source>
        <dbReference type="ARBA" id="ARBA00022977"/>
    </source>
</evidence>
<evidence type="ECO:0000256" key="2">
    <source>
        <dbReference type="ARBA" id="ARBA00004948"/>
    </source>
</evidence>
<dbReference type="Gene3D" id="3.40.190.10">
    <property type="entry name" value="Periplasmic binding protein-like II"/>
    <property type="match status" value="2"/>
</dbReference>
<dbReference type="InterPro" id="IPR027939">
    <property type="entry name" value="NMT1/THI5"/>
</dbReference>
<dbReference type="Pfam" id="PF09084">
    <property type="entry name" value="NMT1"/>
    <property type="match status" value="1"/>
</dbReference>
<dbReference type="STRING" id="1707952.A6A03_00965"/>
<comment type="subunit">
    <text evidence="4">Homodimer.</text>
</comment>
<evidence type="ECO:0000256" key="7">
    <source>
        <dbReference type="ARBA" id="ARBA00022898"/>
    </source>
</evidence>
<evidence type="ECO:0000256" key="6">
    <source>
        <dbReference type="ARBA" id="ARBA00022723"/>
    </source>
</evidence>
<evidence type="ECO:0000256" key="5">
    <source>
        <dbReference type="ARBA" id="ARBA00022679"/>
    </source>
</evidence>
<keyword evidence="5 13" id="KW-0808">Transferase</keyword>
<dbReference type="GO" id="GO:0046872">
    <property type="term" value="F:metal ion binding"/>
    <property type="evidence" value="ECO:0007669"/>
    <property type="project" value="UniProtKB-KW"/>
</dbReference>
<gene>
    <name evidence="13" type="ORF">A6A03_00965</name>
</gene>
<comment type="similarity">
    <text evidence="3">Belongs to the NMT1/THI5 family.</text>
</comment>
<sequence length="315" mass="34564">MAQQITLALDWTPNTNHIGFYVANSKGWYQDAGLEVVLRSPEEDNYQTTPAAKVAQGDAMLAIAPSESALSYYLHPAKPSLIAIAAIAQRDTSAIVALASSGIDRPAKLDGHRYASYNARFERAIVAQMIRNDGGKGEFEEIFPPKLGIWETLLNGVADSTWVFLPWEGVQARRAGIALNAFRLDDYGIPYGYTPILLAHPEAVRQHSDALRAFLAATAAGYRFAVEHPDEAVDLLIATANHSTLAERAFVAESLAELAPALLTADGRWGMMDGERWRAFVTWIEQQGLIVDRNGQPIPLAPETYRELFTNALIE</sequence>
<protein>
    <recommendedName>
        <fullName evidence="10">Thiamine pyrimidine synthase</fullName>
    </recommendedName>
</protein>
<comment type="catalytic activity">
    <reaction evidence="11">
        <text>N(6)-(pyridoxal phosphate)-L-lysyl-[4-amino-5-hydroxymethyl-2-methylpyrimidine phosphate synthase] + L-histidyl-[4-amino-5-hydroxymethyl-2-methylpyrimidine phosphate synthase] + 2 Fe(3+) + 4 H2O = L-lysyl-[4-amino-5-hydroxymethyl-2-methylpyrimidine phosphate synthase] + (2S)-2-amino-5-hydroxy-4-oxopentanoyl-[4-amino-5-hydroxymethyl-2-methylpyrimidine phosphate synthase] + 4-amino-2-methyl-5-(phosphooxymethyl)pyrimidine + 3-oxopropanoate + 2 Fe(2+) + 2 H(+)</text>
        <dbReference type="Rhea" id="RHEA:65756"/>
        <dbReference type="Rhea" id="RHEA-COMP:16892"/>
        <dbReference type="Rhea" id="RHEA-COMP:16893"/>
        <dbReference type="Rhea" id="RHEA-COMP:16894"/>
        <dbReference type="Rhea" id="RHEA-COMP:16895"/>
        <dbReference type="ChEBI" id="CHEBI:15377"/>
        <dbReference type="ChEBI" id="CHEBI:15378"/>
        <dbReference type="ChEBI" id="CHEBI:29033"/>
        <dbReference type="ChEBI" id="CHEBI:29034"/>
        <dbReference type="ChEBI" id="CHEBI:29969"/>
        <dbReference type="ChEBI" id="CHEBI:29979"/>
        <dbReference type="ChEBI" id="CHEBI:33190"/>
        <dbReference type="ChEBI" id="CHEBI:58354"/>
        <dbReference type="ChEBI" id="CHEBI:143915"/>
        <dbReference type="ChEBI" id="CHEBI:157692"/>
    </reaction>
    <physiologicalReaction direction="left-to-right" evidence="11">
        <dbReference type="Rhea" id="RHEA:65757"/>
    </physiologicalReaction>
</comment>
<evidence type="ECO:0000256" key="9">
    <source>
        <dbReference type="ARBA" id="ARBA00023004"/>
    </source>
</evidence>
<evidence type="ECO:0000313" key="13">
    <source>
        <dbReference type="EMBL" id="OAN47342.1"/>
    </source>
</evidence>
<feature type="domain" description="SsuA/THI5-like" evidence="12">
    <location>
        <begin position="14"/>
        <end position="232"/>
    </location>
</feature>
<dbReference type="GO" id="GO:0016740">
    <property type="term" value="F:transferase activity"/>
    <property type="evidence" value="ECO:0007669"/>
    <property type="project" value="UniProtKB-KW"/>
</dbReference>
<dbReference type="InterPro" id="IPR015168">
    <property type="entry name" value="SsuA/THI5"/>
</dbReference>
<evidence type="ECO:0000256" key="4">
    <source>
        <dbReference type="ARBA" id="ARBA00011738"/>
    </source>
</evidence>
<dbReference type="SUPFAM" id="SSF53850">
    <property type="entry name" value="Periplasmic binding protein-like II"/>
    <property type="match status" value="1"/>
</dbReference>
<dbReference type="GO" id="GO:0009228">
    <property type="term" value="P:thiamine biosynthetic process"/>
    <property type="evidence" value="ECO:0007669"/>
    <property type="project" value="UniProtKB-KW"/>
</dbReference>
<evidence type="ECO:0000256" key="1">
    <source>
        <dbReference type="ARBA" id="ARBA00003469"/>
    </source>
</evidence>
<keyword evidence="7" id="KW-0663">Pyridoxal phosphate</keyword>
<comment type="function">
    <text evidence="1">Responsible for the formation of the pyrimidine heterocycle in the thiamine biosynthesis pathway. Catalyzes the formation of hydroxymethylpyrimidine phosphate (HMP-P) from histidine and pyridoxal phosphate (PLP). The protein uses PLP and the active site histidine to form HMP-P, generating an inactive enzyme. The enzyme can only undergo a single turnover, which suggests it is a suicide enzyme.</text>
</comment>
<accession>A0A178MF04</accession>
<reference evidence="13 14" key="1">
    <citation type="submission" date="2016-04" db="EMBL/GenBank/DDBJ databases">
        <title>Chloroflexus islandicus sp. nov., a thermophilic filamentous anoxygenic phototrophic bacterium from geyser Strokkur (Iceland).</title>
        <authorList>
            <person name="Gaisin V.A."/>
            <person name="Kalashnikov A.M."/>
            <person name="Sukhacheva M.V."/>
            <person name="Grouzdev D.S."/>
            <person name="Ivanov T.M."/>
            <person name="Kuznetsov B."/>
            <person name="Gorlenko V.M."/>
        </authorList>
    </citation>
    <scope>NUCLEOTIDE SEQUENCE [LARGE SCALE GENOMIC DNA]</scope>
    <source>
        <strain evidence="14">isl-2</strain>
    </source>
</reference>
<keyword evidence="14" id="KW-1185">Reference proteome</keyword>
<dbReference type="RefSeq" id="WP_066784447.1">
    <property type="nucleotide sequence ID" value="NZ_LWQS01000038.1"/>
</dbReference>
<organism evidence="13 14">
    <name type="scientific">Chloroflexus islandicus</name>
    <dbReference type="NCBI Taxonomy" id="1707952"/>
    <lineage>
        <taxon>Bacteria</taxon>
        <taxon>Bacillati</taxon>
        <taxon>Chloroflexota</taxon>
        <taxon>Chloroflexia</taxon>
        <taxon>Chloroflexales</taxon>
        <taxon>Chloroflexineae</taxon>
        <taxon>Chloroflexaceae</taxon>
        <taxon>Chloroflexus</taxon>
    </lineage>
</organism>
<evidence type="ECO:0000256" key="3">
    <source>
        <dbReference type="ARBA" id="ARBA00009406"/>
    </source>
</evidence>
<proteinExistence type="inferred from homology"/>
<evidence type="ECO:0000256" key="10">
    <source>
        <dbReference type="ARBA" id="ARBA00033171"/>
    </source>
</evidence>
<comment type="pathway">
    <text evidence="2">Cofactor biosynthesis; thiamine diphosphate biosynthesis.</text>
</comment>
<keyword evidence="8" id="KW-0784">Thiamine biosynthesis</keyword>
<comment type="caution">
    <text evidence="13">The sequence shown here is derived from an EMBL/GenBank/DDBJ whole genome shotgun (WGS) entry which is preliminary data.</text>
</comment>
<dbReference type="AlphaFoldDB" id="A0A178MF04"/>
<dbReference type="EMBL" id="LWQS01000038">
    <property type="protein sequence ID" value="OAN47342.1"/>
    <property type="molecule type" value="Genomic_DNA"/>
</dbReference>
<evidence type="ECO:0000259" key="12">
    <source>
        <dbReference type="Pfam" id="PF09084"/>
    </source>
</evidence>
<name>A0A178MF04_9CHLR</name>
<evidence type="ECO:0000313" key="14">
    <source>
        <dbReference type="Proteomes" id="UP000078287"/>
    </source>
</evidence>